<name>A0A8H7NDE0_BIOOC</name>
<evidence type="ECO:0000256" key="1">
    <source>
        <dbReference type="SAM" id="MobiDB-lite"/>
    </source>
</evidence>
<organism evidence="2 3">
    <name type="scientific">Bionectria ochroleuca</name>
    <name type="common">Gliocladium roseum</name>
    <dbReference type="NCBI Taxonomy" id="29856"/>
    <lineage>
        <taxon>Eukaryota</taxon>
        <taxon>Fungi</taxon>
        <taxon>Dikarya</taxon>
        <taxon>Ascomycota</taxon>
        <taxon>Pezizomycotina</taxon>
        <taxon>Sordariomycetes</taxon>
        <taxon>Hypocreomycetidae</taxon>
        <taxon>Hypocreales</taxon>
        <taxon>Bionectriaceae</taxon>
        <taxon>Clonostachys</taxon>
    </lineage>
</organism>
<feature type="compositionally biased region" description="Basic and acidic residues" evidence="1">
    <location>
        <begin position="92"/>
        <end position="114"/>
    </location>
</feature>
<reference evidence="2" key="1">
    <citation type="submission" date="2020-10" db="EMBL/GenBank/DDBJ databases">
        <title>High-Quality Genome Resource of Clonostachys rosea strain S41 by Oxford Nanopore Long-Read Sequencing.</title>
        <authorList>
            <person name="Wang H."/>
        </authorList>
    </citation>
    <scope>NUCLEOTIDE SEQUENCE</scope>
    <source>
        <strain evidence="2">S41</strain>
    </source>
</reference>
<feature type="region of interest" description="Disordered" evidence="1">
    <location>
        <begin position="24"/>
        <end position="65"/>
    </location>
</feature>
<sequence length="120" mass="13169">MLLRVLEAHGQTLAQCKWRARCKAAWEGPGGPDSDRGRSAGVGGGRAAAPRRRHGGRGVAGKSDQSNCGAWVEFWKLGASNTEAGVVWAENENERRERERERGCAGGKEKMERRARARLR</sequence>
<dbReference type="AlphaFoldDB" id="A0A8H7NDE0"/>
<evidence type="ECO:0000313" key="3">
    <source>
        <dbReference type="Proteomes" id="UP000616885"/>
    </source>
</evidence>
<accession>A0A8H7NDE0</accession>
<evidence type="ECO:0000313" key="2">
    <source>
        <dbReference type="EMBL" id="KAF9753819.1"/>
    </source>
</evidence>
<dbReference type="EMBL" id="JADCTT010000004">
    <property type="protein sequence ID" value="KAF9753819.1"/>
    <property type="molecule type" value="Genomic_DNA"/>
</dbReference>
<comment type="caution">
    <text evidence="2">The sequence shown here is derived from an EMBL/GenBank/DDBJ whole genome shotgun (WGS) entry which is preliminary data.</text>
</comment>
<dbReference type="Proteomes" id="UP000616885">
    <property type="component" value="Unassembled WGS sequence"/>
</dbReference>
<gene>
    <name evidence="2" type="ORF">IM811_012577</name>
</gene>
<feature type="region of interest" description="Disordered" evidence="1">
    <location>
        <begin position="91"/>
        <end position="120"/>
    </location>
</feature>
<protein>
    <submittedName>
        <fullName evidence="2">Uncharacterized protein</fullName>
    </submittedName>
</protein>
<proteinExistence type="predicted"/>